<dbReference type="CDD" id="cd09644">
    <property type="entry name" value="Csn2"/>
    <property type="match status" value="1"/>
</dbReference>
<dbReference type="NCBIfam" id="TIGR01866">
    <property type="entry name" value="cas_Csn2"/>
    <property type="match status" value="1"/>
</dbReference>
<evidence type="ECO:0000313" key="1">
    <source>
        <dbReference type="EMBL" id="MBC5666049.1"/>
    </source>
</evidence>
<protein>
    <submittedName>
        <fullName evidence="1">Type II-A CRISPR-associated protein Csn2</fullName>
    </submittedName>
</protein>
<dbReference type="Proteomes" id="UP000647235">
    <property type="component" value="Unassembled WGS sequence"/>
</dbReference>
<name>A0ABR7EZ93_9FIRM</name>
<dbReference type="RefSeq" id="WP_186856124.1">
    <property type="nucleotide sequence ID" value="NZ_JACOOY010000018.1"/>
</dbReference>
<accession>A0ABR7EZ93</accession>
<dbReference type="Pfam" id="PF09711">
    <property type="entry name" value="Cas_Csn2"/>
    <property type="match status" value="1"/>
</dbReference>
<gene>
    <name evidence="1" type="primary">csn2</name>
    <name evidence="1" type="ORF">H8S07_12450</name>
</gene>
<organism evidence="1 2">
    <name type="scientific">Dorea hominis</name>
    <dbReference type="NCBI Taxonomy" id="2763040"/>
    <lineage>
        <taxon>Bacteria</taxon>
        <taxon>Bacillati</taxon>
        <taxon>Bacillota</taxon>
        <taxon>Clostridia</taxon>
        <taxon>Lachnospirales</taxon>
        <taxon>Lachnospiraceae</taxon>
        <taxon>Dorea</taxon>
    </lineage>
</organism>
<sequence>MKLVHPELSRAIIDATVDYTEWIIEATERFAAFVYELKNQCDGNDGRYVLSDADKELGISKNMDIVFDIFSIDINSKKIVNKLYEEMQQVAYSEKLYVKTQEIAQSIQKYILELEQETDYILTFTEDVDWMAIFKALQVQHEIIEEDYFEKLIRYIKVAAVVMKYKIFVFVNLRSYLSDLQMQKLIQEAIHQEVKLIFVENCVKDCMGEGLRYIIDRDQCEIY</sequence>
<reference evidence="1 2" key="1">
    <citation type="submission" date="2020-08" db="EMBL/GenBank/DDBJ databases">
        <title>Genome public.</title>
        <authorList>
            <person name="Liu C."/>
            <person name="Sun Q."/>
        </authorList>
    </citation>
    <scope>NUCLEOTIDE SEQUENCE [LARGE SCALE GENOMIC DNA]</scope>
    <source>
        <strain evidence="1 2">NSJ-36</strain>
    </source>
</reference>
<dbReference type="InterPro" id="IPR038600">
    <property type="entry name" value="Csn2_sf"/>
</dbReference>
<proteinExistence type="predicted"/>
<keyword evidence="2" id="KW-1185">Reference proteome</keyword>
<evidence type="ECO:0000313" key="2">
    <source>
        <dbReference type="Proteomes" id="UP000647235"/>
    </source>
</evidence>
<dbReference type="InterPro" id="IPR010146">
    <property type="entry name" value="CRISPR-assoc_prot_Csn2-typ"/>
</dbReference>
<dbReference type="EMBL" id="JACOOY010000018">
    <property type="protein sequence ID" value="MBC5666049.1"/>
    <property type="molecule type" value="Genomic_DNA"/>
</dbReference>
<comment type="caution">
    <text evidence="1">The sequence shown here is derived from an EMBL/GenBank/DDBJ whole genome shotgun (WGS) entry which is preliminary data.</text>
</comment>
<dbReference type="Gene3D" id="3.40.50.11940">
    <property type="match status" value="2"/>
</dbReference>